<keyword evidence="1" id="KW-0732">Signal</keyword>
<proteinExistence type="predicted"/>
<evidence type="ECO:0000313" key="3">
    <source>
        <dbReference type="Proteomes" id="UP000594262"/>
    </source>
</evidence>
<name>A0A7M5VF85_9CNID</name>
<reference evidence="2" key="1">
    <citation type="submission" date="2021-01" db="UniProtKB">
        <authorList>
            <consortium name="EnsemblMetazoa"/>
        </authorList>
    </citation>
    <scope>IDENTIFICATION</scope>
</reference>
<feature type="signal peptide" evidence="1">
    <location>
        <begin position="1"/>
        <end position="17"/>
    </location>
</feature>
<feature type="chain" id="PRO_5029841631" evidence="1">
    <location>
        <begin position="18"/>
        <end position="125"/>
    </location>
</feature>
<dbReference type="RefSeq" id="XP_066931332.1">
    <property type="nucleotide sequence ID" value="XM_067075231.1"/>
</dbReference>
<accession>A0A7M5VF85</accession>
<evidence type="ECO:0000256" key="1">
    <source>
        <dbReference type="SAM" id="SignalP"/>
    </source>
</evidence>
<dbReference type="EnsemblMetazoa" id="CLYHEMT009549.1">
    <property type="protein sequence ID" value="CLYHEMP009549.1"/>
    <property type="gene ID" value="CLYHEMG009549"/>
</dbReference>
<protein>
    <submittedName>
        <fullName evidence="2">Uncharacterized protein</fullName>
    </submittedName>
</protein>
<organism evidence="2 3">
    <name type="scientific">Clytia hemisphaerica</name>
    <dbReference type="NCBI Taxonomy" id="252671"/>
    <lineage>
        <taxon>Eukaryota</taxon>
        <taxon>Metazoa</taxon>
        <taxon>Cnidaria</taxon>
        <taxon>Hydrozoa</taxon>
        <taxon>Hydroidolina</taxon>
        <taxon>Leptothecata</taxon>
        <taxon>Obeliida</taxon>
        <taxon>Clytiidae</taxon>
        <taxon>Clytia</taxon>
    </lineage>
</organism>
<keyword evidence="3" id="KW-1185">Reference proteome</keyword>
<sequence>MMKILICVLLMIGATWAWNQPMEEGSDFQLSVKPNLIGEIRAKRSSNLELIKLRSWVSCTKDTGYVPCKVEAKSYCKSSYLASATTLRPCYKALQNGVYSLWCVFPKGINRYNICCDFICPSPIG</sequence>
<dbReference type="Proteomes" id="UP000594262">
    <property type="component" value="Unplaced"/>
</dbReference>
<dbReference type="AlphaFoldDB" id="A0A7M5VF85"/>
<evidence type="ECO:0000313" key="2">
    <source>
        <dbReference type="EnsemblMetazoa" id="CLYHEMP009549.1"/>
    </source>
</evidence>
<dbReference type="GeneID" id="136819066"/>